<dbReference type="PROSITE" id="PS51379">
    <property type="entry name" value="4FE4S_FER_2"/>
    <property type="match status" value="2"/>
</dbReference>
<feature type="domain" description="4Fe-4S ferredoxin-type" evidence="7">
    <location>
        <begin position="330"/>
        <end position="359"/>
    </location>
</feature>
<dbReference type="InterPro" id="IPR017900">
    <property type="entry name" value="4Fe4S_Fe_S_CS"/>
</dbReference>
<dbReference type="InterPro" id="IPR017896">
    <property type="entry name" value="4Fe4S_Fe-S-bd"/>
</dbReference>
<feature type="transmembrane region" description="Helical" evidence="6">
    <location>
        <begin position="156"/>
        <end position="178"/>
    </location>
</feature>
<evidence type="ECO:0000256" key="3">
    <source>
        <dbReference type="ARBA" id="ARBA00023002"/>
    </source>
</evidence>
<dbReference type="SUPFAM" id="SSF103501">
    <property type="entry name" value="Respiratory nitrate reductase 1 gamma chain"/>
    <property type="match status" value="1"/>
</dbReference>
<keyword evidence="4" id="KW-0408">Iron</keyword>
<keyword evidence="6" id="KW-0472">Membrane</keyword>
<feature type="domain" description="4Fe-4S ferredoxin-type" evidence="7">
    <location>
        <begin position="274"/>
        <end position="303"/>
    </location>
</feature>
<dbReference type="Gene3D" id="1.10.1060.10">
    <property type="entry name" value="Alpha-helical ferredoxin"/>
    <property type="match status" value="1"/>
</dbReference>
<dbReference type="PROSITE" id="PS00198">
    <property type="entry name" value="4FE4S_FER_1"/>
    <property type="match status" value="1"/>
</dbReference>
<evidence type="ECO:0000256" key="5">
    <source>
        <dbReference type="ARBA" id="ARBA00023014"/>
    </source>
</evidence>
<dbReference type="PANTHER" id="PTHR43255:SF1">
    <property type="entry name" value="IRON-SULFUR-BINDING OXIDOREDUCTASE FADF-RELATED"/>
    <property type="match status" value="1"/>
</dbReference>
<evidence type="ECO:0000256" key="4">
    <source>
        <dbReference type="ARBA" id="ARBA00023004"/>
    </source>
</evidence>
<gene>
    <name evidence="8" type="primary">lutA_1</name>
    <name evidence="8" type="ORF">MELA_01655</name>
</gene>
<evidence type="ECO:0000313" key="8">
    <source>
        <dbReference type="EMBL" id="VUZ85273.1"/>
    </source>
</evidence>
<dbReference type="GO" id="GO:0046872">
    <property type="term" value="F:metal ion binding"/>
    <property type="evidence" value="ECO:0007669"/>
    <property type="project" value="UniProtKB-KW"/>
</dbReference>
<dbReference type="InterPro" id="IPR051460">
    <property type="entry name" value="HdrC_iron-sulfur_subunit"/>
</dbReference>
<keyword evidence="6" id="KW-0812">Transmembrane</keyword>
<dbReference type="InterPro" id="IPR004017">
    <property type="entry name" value="Cys_rich_dom"/>
</dbReference>
<evidence type="ECO:0000256" key="2">
    <source>
        <dbReference type="ARBA" id="ARBA00022723"/>
    </source>
</evidence>
<dbReference type="GO" id="GO:0005886">
    <property type="term" value="C:plasma membrane"/>
    <property type="evidence" value="ECO:0007669"/>
    <property type="project" value="TreeGrafter"/>
</dbReference>
<name>A0A564ZJC7_9BACT</name>
<dbReference type="Pfam" id="PF02754">
    <property type="entry name" value="CCG"/>
    <property type="match status" value="2"/>
</dbReference>
<dbReference type="InterPro" id="IPR009051">
    <property type="entry name" value="Helical_ferredxn"/>
</dbReference>
<dbReference type="GO" id="GO:0051539">
    <property type="term" value="F:4 iron, 4 sulfur cluster binding"/>
    <property type="evidence" value="ECO:0007669"/>
    <property type="project" value="UniProtKB-KW"/>
</dbReference>
<evidence type="ECO:0000313" key="9">
    <source>
        <dbReference type="Proteomes" id="UP000334340"/>
    </source>
</evidence>
<dbReference type="Proteomes" id="UP000334340">
    <property type="component" value="Unassembled WGS sequence"/>
</dbReference>
<dbReference type="Gene3D" id="1.20.950.20">
    <property type="entry name" value="Transmembrane di-heme cytochromes, Chain C"/>
    <property type="match status" value="1"/>
</dbReference>
<feature type="transmembrane region" description="Helical" evidence="6">
    <location>
        <begin position="110"/>
        <end position="135"/>
    </location>
</feature>
<proteinExistence type="predicted"/>
<keyword evidence="6" id="KW-1133">Transmembrane helix</keyword>
<dbReference type="GO" id="GO:0016491">
    <property type="term" value="F:oxidoreductase activity"/>
    <property type="evidence" value="ECO:0007669"/>
    <property type="project" value="UniProtKB-KW"/>
</dbReference>
<evidence type="ECO:0000259" key="7">
    <source>
        <dbReference type="PROSITE" id="PS51379"/>
    </source>
</evidence>
<keyword evidence="3" id="KW-0560">Oxidoreductase</keyword>
<accession>A0A564ZJC7</accession>
<keyword evidence="5" id="KW-0411">Iron-sulfur</keyword>
<evidence type="ECO:0000256" key="6">
    <source>
        <dbReference type="SAM" id="Phobius"/>
    </source>
</evidence>
<dbReference type="EMBL" id="CABIKM010000025">
    <property type="protein sequence ID" value="VUZ85273.1"/>
    <property type="molecule type" value="Genomic_DNA"/>
</dbReference>
<feature type="transmembrane region" description="Helical" evidence="6">
    <location>
        <begin position="76"/>
        <end position="98"/>
    </location>
</feature>
<dbReference type="PANTHER" id="PTHR43255">
    <property type="entry name" value="IRON-SULFUR-BINDING OXIDOREDUCTASE FADF-RELATED-RELATED"/>
    <property type="match status" value="1"/>
</dbReference>
<dbReference type="Pfam" id="PF13237">
    <property type="entry name" value="Fer4_10"/>
    <property type="match status" value="1"/>
</dbReference>
<keyword evidence="1" id="KW-0004">4Fe-4S</keyword>
<dbReference type="SUPFAM" id="SSF46548">
    <property type="entry name" value="alpha-helical ferredoxin"/>
    <property type="match status" value="1"/>
</dbReference>
<keyword evidence="9" id="KW-1185">Reference proteome</keyword>
<organism evidence="8 9">
    <name type="scientific">Candidatus Methylomirabilis lanthanidiphila</name>
    <dbReference type="NCBI Taxonomy" id="2211376"/>
    <lineage>
        <taxon>Bacteria</taxon>
        <taxon>Candidatus Methylomirabilota</taxon>
        <taxon>Candidatus Methylomirabilia</taxon>
        <taxon>Candidatus Methylomirabilales</taxon>
        <taxon>Candidatus Methylomirabilaceae</taxon>
        <taxon>Candidatus Methylomirabilis</taxon>
    </lineage>
</organism>
<reference evidence="8 9" key="1">
    <citation type="submission" date="2019-07" db="EMBL/GenBank/DDBJ databases">
        <authorList>
            <person name="Cremers G."/>
        </authorList>
    </citation>
    <scope>NUCLEOTIDE SEQUENCE [LARGE SCALE GENOMIC DNA]</scope>
</reference>
<evidence type="ECO:0000256" key="1">
    <source>
        <dbReference type="ARBA" id="ARBA00022485"/>
    </source>
</evidence>
<feature type="transmembrane region" description="Helical" evidence="6">
    <location>
        <begin position="206"/>
        <end position="227"/>
    </location>
</feature>
<dbReference type="InterPro" id="IPR036197">
    <property type="entry name" value="NarG-like_sf"/>
</dbReference>
<keyword evidence="2" id="KW-0479">Metal-binding</keyword>
<protein>
    <submittedName>
        <fullName evidence="8">Lactate utilization protein A</fullName>
    </submittedName>
</protein>
<feature type="transmembrane region" description="Helical" evidence="6">
    <location>
        <begin position="15"/>
        <end position="33"/>
    </location>
</feature>
<sequence>MTPMREVYWNIPGHLFLYLLLFPFLVVWLYGIYRHTRMILAGEPAAVEGSLWDRFKGVVQYAVWQQRIAQDPLSGLLHRSISWGFIVLFIATCLVALQDYLGIPTLRGPFYLYFMSLTVDLFGLTAIGGVLIALARRYGLQPDRLLQPRIAKSYGILLVLLLIILVTGFLIEGLRIAASADPWGQWSPGGRLASALFRGTDQAHQMFLHGILWWFHAAMAFTFIAILPYGMGMHFTSAAANVLMKNREGSGVLRPIDLERAERFGAGAINQLTWKDLLDLEACTECGRCQAACPAWATGKPLTPKGVIIDLRDHMRLVADGEESRKMVGEVITHDVLWACTTCGACHQECPVFIEPIPKIVEMRRHLVMEEADFPETMQAALRSLEERGHPFRGATASRTDWARGLDVKTVAANGTPEILYWVGCAAAFDERNQQVAAAFATLLQRAGVDFAILGEEERCTGDPARRIGNEYLFQTLARENIATLNGYGIKKIVTACPHGFNTLKNEYPKLGGNYEVVHHTQLLAELVQEGRLRLQKPIDGVASFHDPCYLGRHNGVYDPPRQLLSAIPGLAVKEMDRCREQGFCCGAGGGLMWFEEKIGKRVSWERTEEALALGPQVLASACPFCLIMFEDALKVKDAIGRTRPLDVAELMAQSVD</sequence>
<dbReference type="AlphaFoldDB" id="A0A564ZJC7"/>